<dbReference type="OrthoDB" id="6270872at2759"/>
<feature type="region of interest" description="Disordered" evidence="1">
    <location>
        <begin position="338"/>
        <end position="362"/>
    </location>
</feature>
<accession>A0A075A4Z0</accession>
<proteinExistence type="predicted"/>
<evidence type="ECO:0000313" key="3">
    <source>
        <dbReference type="Proteomes" id="UP000054324"/>
    </source>
</evidence>
<feature type="compositionally biased region" description="Basic and acidic residues" evidence="1">
    <location>
        <begin position="188"/>
        <end position="197"/>
    </location>
</feature>
<dbReference type="EMBL" id="KL596625">
    <property type="protein sequence ID" value="KER33362.1"/>
    <property type="molecule type" value="Genomic_DNA"/>
</dbReference>
<evidence type="ECO:0000313" key="2">
    <source>
        <dbReference type="EMBL" id="KER33362.1"/>
    </source>
</evidence>
<dbReference type="AlphaFoldDB" id="A0A075A4Z0"/>
<organism evidence="2 3">
    <name type="scientific">Opisthorchis viverrini</name>
    <name type="common">Southeast Asian liver fluke</name>
    <dbReference type="NCBI Taxonomy" id="6198"/>
    <lineage>
        <taxon>Eukaryota</taxon>
        <taxon>Metazoa</taxon>
        <taxon>Spiralia</taxon>
        <taxon>Lophotrochozoa</taxon>
        <taxon>Platyhelminthes</taxon>
        <taxon>Trematoda</taxon>
        <taxon>Digenea</taxon>
        <taxon>Opisthorchiida</taxon>
        <taxon>Opisthorchiata</taxon>
        <taxon>Opisthorchiidae</taxon>
        <taxon>Opisthorchis</taxon>
    </lineage>
</organism>
<dbReference type="CTD" id="20326777"/>
<dbReference type="Proteomes" id="UP000054324">
    <property type="component" value="Unassembled WGS sequence"/>
</dbReference>
<feature type="non-terminal residue" evidence="2">
    <location>
        <position position="362"/>
    </location>
</feature>
<dbReference type="GeneID" id="20326777"/>
<protein>
    <submittedName>
        <fullName evidence="2">Uncharacterized protein</fullName>
    </submittedName>
</protein>
<feature type="region of interest" description="Disordered" evidence="1">
    <location>
        <begin position="146"/>
        <end position="199"/>
    </location>
</feature>
<reference evidence="2 3" key="1">
    <citation type="submission" date="2013-11" db="EMBL/GenBank/DDBJ databases">
        <title>Opisthorchis viverrini - life in the bile duct.</title>
        <authorList>
            <person name="Young N.D."/>
            <person name="Nagarajan N."/>
            <person name="Lin S.J."/>
            <person name="Korhonen P.K."/>
            <person name="Jex A.R."/>
            <person name="Hall R.S."/>
            <person name="Safavi-Hemami H."/>
            <person name="Kaewkong W."/>
            <person name="Bertrand D."/>
            <person name="Gao S."/>
            <person name="Seet Q."/>
            <person name="Wongkham S."/>
            <person name="Teh B.T."/>
            <person name="Wongkham C."/>
            <person name="Intapan P.M."/>
            <person name="Maleewong W."/>
            <person name="Yang X."/>
            <person name="Hu M."/>
            <person name="Wang Z."/>
            <person name="Hofmann A."/>
            <person name="Sternberg P.W."/>
            <person name="Tan P."/>
            <person name="Wang J."/>
            <person name="Gasser R.B."/>
        </authorList>
    </citation>
    <scope>NUCLEOTIDE SEQUENCE [LARGE SCALE GENOMIC DNA]</scope>
</reference>
<gene>
    <name evidence="2" type="ORF">T265_12609</name>
</gene>
<dbReference type="KEGG" id="ovi:T265_12609"/>
<feature type="region of interest" description="Disordered" evidence="1">
    <location>
        <begin position="78"/>
        <end position="129"/>
    </location>
</feature>
<feature type="compositionally biased region" description="Basic and acidic residues" evidence="1">
    <location>
        <begin position="81"/>
        <end position="129"/>
    </location>
</feature>
<name>A0A075A4Z0_OPIVI</name>
<keyword evidence="3" id="KW-1185">Reference proteome</keyword>
<sequence length="362" mass="40969">MMGQATLQKIHTSLIDIRDRLSNLKCKTYCNCFPPSRSEALVTGPSDMMGQATLQKIHTSLIDIRDRLSNLNLSAGQSCETKADDNGPSEVVKREADDVKNEKLVKETKAKEANEEQSKPSADKRQVDPLHELFQRKLALALEECYPDLPSPGKPNSERDPSEESKNKRKVKFKGTQDNTGDEEADDKQESPSREGRNCYIQFRGPNSYRYFRYGAPYLMGDARWSRGAYPPDGYPYMPFQPPPPPFGPHQVSQTPGNSIFSCHYQVYVNLDTVYYASILPTFAHYLVPVMTINHFSMLCISRECLVAPDLRFRNSVTMDRDTWRALLGLVVGEETGHRVPPAKQDTKSARHRGFRTLSTNK</sequence>
<evidence type="ECO:0000256" key="1">
    <source>
        <dbReference type="SAM" id="MobiDB-lite"/>
    </source>
</evidence>
<feature type="compositionally biased region" description="Basic and acidic residues" evidence="1">
    <location>
        <begin position="156"/>
        <end position="166"/>
    </location>
</feature>
<dbReference type="RefSeq" id="XP_009162882.1">
    <property type="nucleotide sequence ID" value="XM_009164618.1"/>
</dbReference>